<dbReference type="InterPro" id="IPR015943">
    <property type="entry name" value="WD40/YVTN_repeat-like_dom_sf"/>
</dbReference>
<dbReference type="PROSITE" id="PS00678">
    <property type="entry name" value="WD_REPEATS_1"/>
    <property type="match status" value="9"/>
</dbReference>
<feature type="repeat" description="WD" evidence="3">
    <location>
        <begin position="2279"/>
        <end position="2320"/>
    </location>
</feature>
<dbReference type="SUPFAM" id="SSF52540">
    <property type="entry name" value="P-loop containing nucleoside triphosphate hydrolases"/>
    <property type="match status" value="2"/>
</dbReference>
<dbReference type="SUPFAM" id="SSF101908">
    <property type="entry name" value="Putative isomerase YbhE"/>
    <property type="match status" value="1"/>
</dbReference>
<feature type="repeat" description="WD" evidence="3">
    <location>
        <begin position="885"/>
        <end position="918"/>
    </location>
</feature>
<keyword evidence="1 3" id="KW-0853">WD repeat</keyword>
<feature type="repeat" description="WD" evidence="3">
    <location>
        <begin position="1271"/>
        <end position="1305"/>
    </location>
</feature>
<feature type="repeat" description="WD" evidence="3">
    <location>
        <begin position="1228"/>
        <end position="1269"/>
    </location>
</feature>
<dbReference type="Pfam" id="PF24883">
    <property type="entry name" value="NPHP3_N"/>
    <property type="match status" value="2"/>
</dbReference>
<dbReference type="SMART" id="SM00320">
    <property type="entry name" value="WD40"/>
    <property type="match status" value="28"/>
</dbReference>
<dbReference type="PRINTS" id="PR00320">
    <property type="entry name" value="GPROTEINBRPT"/>
</dbReference>
<organism evidence="5 6">
    <name type="scientific">Ceratobasidium theobromae</name>
    <dbReference type="NCBI Taxonomy" id="1582974"/>
    <lineage>
        <taxon>Eukaryota</taxon>
        <taxon>Fungi</taxon>
        <taxon>Dikarya</taxon>
        <taxon>Basidiomycota</taxon>
        <taxon>Agaricomycotina</taxon>
        <taxon>Agaricomycetes</taxon>
        <taxon>Cantharellales</taxon>
        <taxon>Ceratobasidiaceae</taxon>
        <taxon>Ceratobasidium</taxon>
    </lineage>
</organism>
<dbReference type="InterPro" id="IPR011047">
    <property type="entry name" value="Quinoprotein_ADH-like_sf"/>
</dbReference>
<feature type="repeat" description="WD" evidence="3">
    <location>
        <begin position="2449"/>
        <end position="2481"/>
    </location>
</feature>
<feature type="repeat" description="WD" evidence="3">
    <location>
        <begin position="2632"/>
        <end position="2655"/>
    </location>
</feature>
<dbReference type="InterPro" id="IPR019775">
    <property type="entry name" value="WD40_repeat_CS"/>
</dbReference>
<feature type="repeat" description="WD" evidence="3">
    <location>
        <begin position="1056"/>
        <end position="1087"/>
    </location>
</feature>
<feature type="repeat" description="WD" evidence="3">
    <location>
        <begin position="1185"/>
        <end position="1217"/>
    </location>
</feature>
<feature type="repeat" description="WD" evidence="3">
    <location>
        <begin position="970"/>
        <end position="1004"/>
    </location>
</feature>
<evidence type="ECO:0000313" key="5">
    <source>
        <dbReference type="EMBL" id="KAB5593541.1"/>
    </source>
</evidence>
<feature type="repeat" description="WD" evidence="3">
    <location>
        <begin position="2709"/>
        <end position="2741"/>
    </location>
</feature>
<gene>
    <name evidence="5" type="ORF">CTheo_3007</name>
</gene>
<dbReference type="InterPro" id="IPR056884">
    <property type="entry name" value="NPHP3-like_N"/>
</dbReference>
<dbReference type="InterPro" id="IPR001680">
    <property type="entry name" value="WD40_rpt"/>
</dbReference>
<name>A0A5N5QPS8_9AGAM</name>
<keyword evidence="2" id="KW-0677">Repeat</keyword>
<proteinExistence type="predicted"/>
<feature type="repeat" description="WD" evidence="3">
    <location>
        <begin position="2364"/>
        <end position="2396"/>
    </location>
</feature>
<dbReference type="EMBL" id="SSOP01000035">
    <property type="protein sequence ID" value="KAB5593541.1"/>
    <property type="molecule type" value="Genomic_DNA"/>
</dbReference>
<feature type="domain" description="Nephrocystin 3-like N-terminal" evidence="4">
    <location>
        <begin position="1639"/>
        <end position="1795"/>
    </location>
</feature>
<accession>A0A5N5QPS8</accession>
<feature type="repeat" description="WD" evidence="3">
    <location>
        <begin position="1142"/>
        <end position="1174"/>
    </location>
</feature>
<comment type="caution">
    <text evidence="5">The sequence shown here is derived from an EMBL/GenBank/DDBJ whole genome shotgun (WGS) entry which is preliminary data.</text>
</comment>
<feature type="repeat" description="WD" evidence="3">
    <location>
        <begin position="2322"/>
        <end position="2355"/>
    </location>
</feature>
<feature type="repeat" description="WD" evidence="3">
    <location>
        <begin position="842"/>
        <end position="876"/>
    </location>
</feature>
<feature type="repeat" description="WD" evidence="3">
    <location>
        <begin position="2407"/>
        <end position="2440"/>
    </location>
</feature>
<dbReference type="CDD" id="cd00200">
    <property type="entry name" value="WD40"/>
    <property type="match status" value="4"/>
</dbReference>
<dbReference type="OrthoDB" id="538223at2759"/>
<dbReference type="Gene3D" id="2.130.10.10">
    <property type="entry name" value="YVTN repeat-like/Quinoprotein amine dehydrogenase"/>
    <property type="match status" value="9"/>
</dbReference>
<dbReference type="Gene3D" id="3.40.50.300">
    <property type="entry name" value="P-loop containing nucleotide triphosphate hydrolases"/>
    <property type="match status" value="2"/>
</dbReference>
<feature type="domain" description="Nephrocystin 3-like N-terminal" evidence="4">
    <location>
        <begin position="198"/>
        <end position="360"/>
    </location>
</feature>
<protein>
    <submittedName>
        <fullName evidence="5">Vegetative incompatibility protein HET-E-1</fullName>
    </submittedName>
</protein>
<dbReference type="InterPro" id="IPR027417">
    <property type="entry name" value="P-loop_NTPase"/>
</dbReference>
<evidence type="ECO:0000259" key="4">
    <source>
        <dbReference type="Pfam" id="PF24883"/>
    </source>
</evidence>
<feature type="repeat" description="WD" evidence="3">
    <location>
        <begin position="930"/>
        <end position="968"/>
    </location>
</feature>
<dbReference type="SUPFAM" id="SSF50978">
    <property type="entry name" value="WD40 repeat-like"/>
    <property type="match status" value="2"/>
</dbReference>
<feature type="repeat" description="WD" evidence="3">
    <location>
        <begin position="1099"/>
        <end position="1140"/>
    </location>
</feature>
<sequence length="2862" mass="312528">MNISEPDVAHPPDIAVLIEAMIPKWANLEAALKALGSSAESIPPLQSATSGLISCLGLFEDAMKIYEGYDISPLKLENVAKFLAQHLKDEKSARTTNVIIRISQTLDAKVRRINEERDRSDTKRRISTSRDVEDLIAIYRQIEVVYRRIQEEVSLSAWSVERDDWVNTYLGELNSAKLASYDSKLGCELGRRACTEGTREKLLSKLSRWSDDPHGERIYYLSGVEGGGKTTIAYSLAKMLESRGQLGASFFCTRASPGCRDATRIIPSIAFQLAQHSTFLLRELCEAVEDKPIRPRKIAEEFKRLVEGPLLKAEREIPRDLVVIIDALDECDDSDIIKLFICVLLRFADDLPIKFFITGRPDPNTHYILSQSNEGGIKNIVMHLHEIEEPIVRSDIKTYLRGELAPMAPLGGHIDQVADLTGNLFIHASAIVQCFRANGASMDLHEQLKIVQSARSNCVAKPSGADELYYSLLAMIFDNSGLGVEELNHRRLVLWAAVCMQEPVTLEALTVLAGMSNKEHTIAALQSLQPVLRISKSNQLTSVLSTSFRDYMLNQGRSGRFFCDEAAQNQLHARQCFEVMKARLRFNICDLESSLVLDKSVNDLDERIEKCILPDLAYASRYWGNHLQLSSISDDLCGMLSEFLSSRFLFWMEVLNLKRWMKDGIKGLLKAEEWLKTITGFSDLRRFINDAYIFLYRFAAAPVSESTPHIYISALALCPRSSFVSTNYRSRMQGLIDANGTAICNREPAAMATWFDHGVGSAVFLPDGKNIVSGSANGTIRIRDSVDGSIIAGPFRAWASSTRTTIMTIEASPDGALIASGSSRGVSVWNLADGTAPSKFCFQLHSGSVLSVGFSPDSTQIVSGSVDRTIIVWDINKELLAAGPFEGHSRPVYSVQFSPDGKRIVSSSYDCTIRVWDIAREMVVVGPIIYSDPVTAVAFSPDGTRIASGSSNSTICIWDAADGTPVAGPFHGHTGTVRCLRFSPDGTSIASGSADSTIRIWDIRGALIAGPFLGHDSPIRSVSFSPNGTRMVSCARDSTIRLWDITRDTPTPRSFIGSTTGNAQSVAFSPDGTRIVSGVVDHAICVWGATDGVPIAGPLEGHTGRVLSVAFSPDGARVVSGSEDRTVIIWGVPNRTLVVGPLLHHTNAVQSVLFSPDGARIVSGSADGTICVWDSINGALVAGPCKGDAGSIFSVAFSPDGARVASGSEDCTVRLWDPIRGISVASPFEGHTSSVLSVGFSPNGMRIVSGSDDCTVCVWDATNGSIVFGPFTGHTSDVNSVAFSPDGTCVVSGSSDCTIRIWHVSYGVLAFRPFEVPNSDIQSVGFSPDGKQLVSCSIGAPGQRTSIRVWNIYSGDQIPVPLRGQWSRGLDRWISNYRSEPLFWAPFEIRGDFPTPPPNSSLGIEVATFKLEGFVARQGTFRVRTILRYLNMNKSRLEPDGDSTRIVGILSTPKDIKNSEWSNLKAALSTLKKTAVIMPALQSATGSLISHLNLFEEAEEGYGDYGVNPSHLKAIATSLARHLRNKKSARTTNLMIRLSRIIYMEVRRLGERDKQSGVDGQTGAPKEYLRGVFQRIELLYQRLWNEVDWGVWNVGSEDWESTWLDRLDSSSLTCYNSKLGSNLGRRTCIPNTHEELLSKLNLWADDPSGVRTYFMSGVEGAGKTTIAYTLAKELESRGQLGASFFCTPTSPECRDATQIVPNIAYQFAQHSTPFLHVLCEVIGKEPTRIQNIAASFHRLVKIPLLRVKEKIPPNLVVIIDGLDQCDDDSEVLKLVLSMFLQVVPMLPIKFFITSRLDSSIQDVILRYRYSIGTVHLHGLEVGESLAQLDIKTYFRKELASISPLETYIEQLTDLAGGLFVHAAAIVRCIQANDASIDPHEPLEIILNANLRRTAGPPSVDKLYYSLLVMVFNRGGPDAEEVQHRQSVLSAAVCIRGSATLETLVMLAGMDNKDQTIEVLRILQPILHITEDSQLISILSTSFRDYILDQRRSGRFSCDEVAQNQLLTRRCFDVMKAQLRFNICGLKSSFVRDRDVGDLAERIEGNISPVLEYACRYWGDHLRFASTLDDFPNILNEFLSHRLLFWMEVLNLKGWMKDGIKALLKAKEWLKAINNVPDLQKFINDAYIFVYRFAAAPISESTPHIYISALALCPRSSFVSRKHRNQMQGLMNTNGAAICGRDPAALATWFEPNTNSEVISVAFSPAGNNIVYGSADGVIHVRDAIDGTIIGGPFQAHEDLATFVEISSDGTWVASSSRESDKNILVWRLVDGASSLYPEFKGHTDTVLSVAFSSDSLQIASGSVDRTVIVWDIRKHKLAAGPFRGHTGAVNSVGFSPDGKRVVSGSSDRTIRVWDITHGVVVVGPITDSDSIVSVTFSPDGTQIASGSSNSTIYIWDAIYGTPVAEPFRGHTSTVRCLRFSLDGARLVSGSDDQTIRIWDIHGTLVAGPFLGHSAPVHSLAFSPDGASVISCAGGFAIRLWDATHNTPTPRPFIAPAPGKDKSVAFSPDGTRIVSGADDNTICLWDASDGTLVAGPFRGHTGSVWSVAFSPDGARVVSGSEDHTVIIWDVLNGTLAVGPLQHHTAAVHSVGFLPDGARIVSGSDNGIVYISDSANGVLVAEPHRLGGGARALSVAFSFDGARIASGSDDSTIHLWDSIAATPIPGPLEKHEANVLSVGFSPDGTRVVSGSDDHTICVWDATRGTLVAEPFTGHEDSVHSVAFSPDGAYIASGSSDCTIRIWDTYGTLAFRPLKLRSRVLSVAFSPDGAQIVSISGGSTSQCDIRVWNTHPNNIPAPLRGQWTRDRDRWTSNYRSELLFWVPFEITGDFPTPFNPLIIGSKGALQVDYSNMLLGDDWHKCFLGT</sequence>
<dbReference type="InterPro" id="IPR020472">
    <property type="entry name" value="WD40_PAC1"/>
</dbReference>
<feature type="repeat" description="WD" evidence="3">
    <location>
        <begin position="2666"/>
        <end position="2707"/>
    </location>
</feature>
<feature type="repeat" description="WD" evidence="3">
    <location>
        <begin position="2579"/>
        <end position="2620"/>
    </location>
</feature>
<dbReference type="InterPro" id="IPR050349">
    <property type="entry name" value="WD_LIS1/nudF_dynein_reg"/>
</dbReference>
<dbReference type="InterPro" id="IPR036322">
    <property type="entry name" value="WD40_repeat_dom_sf"/>
</dbReference>
<feature type="repeat" description="WD" evidence="3">
    <location>
        <begin position="2536"/>
        <end position="2569"/>
    </location>
</feature>
<dbReference type="PROSITE" id="PS50294">
    <property type="entry name" value="WD_REPEATS_REGION"/>
    <property type="match status" value="20"/>
</dbReference>
<evidence type="ECO:0000256" key="3">
    <source>
        <dbReference type="PROSITE-ProRule" id="PRU00221"/>
    </source>
</evidence>
<feature type="repeat" description="WD" evidence="3">
    <location>
        <begin position="2502"/>
        <end position="2534"/>
    </location>
</feature>
<dbReference type="PANTHER" id="PTHR44129">
    <property type="entry name" value="WD REPEAT-CONTAINING PROTEIN POP1"/>
    <property type="match status" value="1"/>
</dbReference>
<keyword evidence="6" id="KW-1185">Reference proteome</keyword>
<dbReference type="PROSITE" id="PS50082">
    <property type="entry name" value="WD_REPEATS_2"/>
    <property type="match status" value="22"/>
</dbReference>
<dbReference type="SUPFAM" id="SSF50998">
    <property type="entry name" value="Quinoprotein alcohol dehydrogenase-like"/>
    <property type="match status" value="2"/>
</dbReference>
<dbReference type="Pfam" id="PF00400">
    <property type="entry name" value="WD40"/>
    <property type="match status" value="26"/>
</dbReference>
<dbReference type="Proteomes" id="UP000383932">
    <property type="component" value="Unassembled WGS sequence"/>
</dbReference>
<reference evidence="5 6" key="1">
    <citation type="journal article" date="2019" name="Fungal Biol. Biotechnol.">
        <title>Draft genome sequence of fastidious pathogen Ceratobasidium theobromae, which causes vascular-streak dieback in Theobroma cacao.</title>
        <authorList>
            <person name="Ali S.S."/>
            <person name="Asman A."/>
            <person name="Shao J."/>
            <person name="Firmansyah A.P."/>
            <person name="Susilo A.W."/>
            <person name="Rosmana A."/>
            <person name="McMahon P."/>
            <person name="Junaid M."/>
            <person name="Guest D."/>
            <person name="Kheng T.Y."/>
            <person name="Meinhardt L.W."/>
            <person name="Bailey B.A."/>
        </authorList>
    </citation>
    <scope>NUCLEOTIDE SEQUENCE [LARGE SCALE GENOMIC DNA]</scope>
    <source>
        <strain evidence="5 6">CT2</strain>
    </source>
</reference>
<feature type="repeat" description="WD" evidence="3">
    <location>
        <begin position="1012"/>
        <end position="1053"/>
    </location>
</feature>
<evidence type="ECO:0000256" key="1">
    <source>
        <dbReference type="ARBA" id="ARBA00022574"/>
    </source>
</evidence>
<evidence type="ECO:0000313" key="6">
    <source>
        <dbReference type="Proteomes" id="UP000383932"/>
    </source>
</evidence>
<evidence type="ECO:0000256" key="2">
    <source>
        <dbReference type="ARBA" id="ARBA00022737"/>
    </source>
</evidence>